<protein>
    <submittedName>
        <fullName evidence="1">Homeodomain-like domain-containing protein</fullName>
    </submittedName>
</protein>
<evidence type="ECO:0000313" key="2">
    <source>
        <dbReference type="Proteomes" id="UP001158049"/>
    </source>
</evidence>
<dbReference type="EMBL" id="FXUL01000044">
    <property type="protein sequence ID" value="SMP81464.1"/>
    <property type="molecule type" value="Genomic_DNA"/>
</dbReference>
<proteinExistence type="predicted"/>
<reference evidence="1 2" key="1">
    <citation type="submission" date="2017-05" db="EMBL/GenBank/DDBJ databases">
        <authorList>
            <person name="Varghese N."/>
            <person name="Submissions S."/>
        </authorList>
    </citation>
    <scope>NUCLEOTIDE SEQUENCE [LARGE SCALE GENOMIC DNA]</scope>
    <source>
        <strain evidence="1 2">DSM 26001</strain>
    </source>
</reference>
<dbReference type="Pfam" id="PF13565">
    <property type="entry name" value="HTH_32"/>
    <property type="match status" value="1"/>
</dbReference>
<evidence type="ECO:0000313" key="1">
    <source>
        <dbReference type="EMBL" id="SMP81464.1"/>
    </source>
</evidence>
<dbReference type="InterPro" id="IPR009057">
    <property type="entry name" value="Homeodomain-like_sf"/>
</dbReference>
<dbReference type="Proteomes" id="UP001158049">
    <property type="component" value="Unassembled WGS sequence"/>
</dbReference>
<dbReference type="RefSeq" id="WP_283445666.1">
    <property type="nucleotide sequence ID" value="NZ_FXUL01000044.1"/>
</dbReference>
<organism evidence="1 2">
    <name type="scientific">Noviherbaspirillum suwonense</name>
    <dbReference type="NCBI Taxonomy" id="1224511"/>
    <lineage>
        <taxon>Bacteria</taxon>
        <taxon>Pseudomonadati</taxon>
        <taxon>Pseudomonadota</taxon>
        <taxon>Betaproteobacteria</taxon>
        <taxon>Burkholderiales</taxon>
        <taxon>Oxalobacteraceae</taxon>
        <taxon>Noviherbaspirillum</taxon>
    </lineage>
</organism>
<comment type="caution">
    <text evidence="1">The sequence shown here is derived from an EMBL/GenBank/DDBJ whole genome shotgun (WGS) entry which is preliminary data.</text>
</comment>
<sequence length="152" mass="17217">MNRKYVLKLTADERGWLEGIVRTGKSAAWKIRHANAFLKMDRGEQGPGWEDARIAEAFGMSTRSLENWRKQAVEEGPREVLERYYPSRPQCRKLDGQAEAQLVKLACSQAPGERTGWTLNLLASKLVELEVVASISRETVRRTLKKTTSSRG</sequence>
<dbReference type="SUPFAM" id="SSF46689">
    <property type="entry name" value="Homeodomain-like"/>
    <property type="match status" value="1"/>
</dbReference>
<gene>
    <name evidence="1" type="ORF">SAMN06295970_14416</name>
</gene>
<accession>A0ABY1QVB0</accession>
<name>A0ABY1QVB0_9BURK</name>
<keyword evidence="2" id="KW-1185">Reference proteome</keyword>